<name>A0A4Y9T802_9BURK</name>
<dbReference type="OrthoDB" id="8756031at2"/>
<protein>
    <submittedName>
        <fullName evidence="2">Uncharacterized protein</fullName>
    </submittedName>
</protein>
<accession>A0A4Y9T802</accession>
<keyword evidence="1" id="KW-0732">Signal</keyword>
<gene>
    <name evidence="2" type="ORF">E4O92_01490</name>
</gene>
<feature type="chain" id="PRO_5021229175" evidence="1">
    <location>
        <begin position="27"/>
        <end position="281"/>
    </location>
</feature>
<evidence type="ECO:0000256" key="1">
    <source>
        <dbReference type="SAM" id="SignalP"/>
    </source>
</evidence>
<organism evidence="2 3">
    <name type="scientific">Massilia horti</name>
    <dbReference type="NCBI Taxonomy" id="2562153"/>
    <lineage>
        <taxon>Bacteria</taxon>
        <taxon>Pseudomonadati</taxon>
        <taxon>Pseudomonadota</taxon>
        <taxon>Betaproteobacteria</taxon>
        <taxon>Burkholderiales</taxon>
        <taxon>Oxalobacteraceae</taxon>
        <taxon>Telluria group</taxon>
        <taxon>Massilia</taxon>
    </lineage>
</organism>
<sequence length="281" mass="31885">MGKRNSVKRRAVVLLSGGILCNLADAQEIDSASASETPVVTITGNFSSDLRPYSRYLPGIREFEQYHQLAPAAELRFCMVTGSFPMKPLRLTKARLEKGFLWNAWSEDLPVQEDGWFTISESEEAERRNANVVVSRRNAASARWVIDVHTPGLPPQVYRLGDLRLECRVYLAIEWAVWHGRLVMGRERDDVNTPPMDAACSGQRWVFVNTRPWPRLQAYVLSEGKRMVRHELNGLRINITSFSLDLSQDEGSPLWSDDARVEFVFFDDSHWVGKPVKAPGP</sequence>
<proteinExistence type="predicted"/>
<reference evidence="2 3" key="1">
    <citation type="submission" date="2019-03" db="EMBL/GenBank/DDBJ databases">
        <title>Draft genome of Massilia hortus sp. nov., a novel bacterial species of the Oxalobacteraceae family.</title>
        <authorList>
            <person name="Peta V."/>
            <person name="Raths R."/>
            <person name="Bucking H."/>
        </authorList>
    </citation>
    <scope>NUCLEOTIDE SEQUENCE [LARGE SCALE GENOMIC DNA]</scope>
    <source>
        <strain evidence="2 3">ONC3</strain>
    </source>
</reference>
<keyword evidence="3" id="KW-1185">Reference proteome</keyword>
<evidence type="ECO:0000313" key="2">
    <source>
        <dbReference type="EMBL" id="TFW35658.1"/>
    </source>
</evidence>
<dbReference type="RefSeq" id="WP_135187977.1">
    <property type="nucleotide sequence ID" value="NZ_SPUM01000008.1"/>
</dbReference>
<dbReference type="AlphaFoldDB" id="A0A4Y9T802"/>
<dbReference type="Proteomes" id="UP000297258">
    <property type="component" value="Unassembled WGS sequence"/>
</dbReference>
<comment type="caution">
    <text evidence="2">The sequence shown here is derived from an EMBL/GenBank/DDBJ whole genome shotgun (WGS) entry which is preliminary data.</text>
</comment>
<evidence type="ECO:0000313" key="3">
    <source>
        <dbReference type="Proteomes" id="UP000297258"/>
    </source>
</evidence>
<feature type="signal peptide" evidence="1">
    <location>
        <begin position="1"/>
        <end position="26"/>
    </location>
</feature>
<dbReference type="EMBL" id="SPUM01000008">
    <property type="protein sequence ID" value="TFW35658.1"/>
    <property type="molecule type" value="Genomic_DNA"/>
</dbReference>